<gene>
    <name evidence="1" type="ORF">CSSPTR1EN2_LOCUS12174</name>
</gene>
<dbReference type="EMBL" id="OZ019894">
    <property type="protein sequence ID" value="CAK9214323.1"/>
    <property type="molecule type" value="Genomic_DNA"/>
</dbReference>
<evidence type="ECO:0000313" key="1">
    <source>
        <dbReference type="EMBL" id="CAK9214323.1"/>
    </source>
</evidence>
<sequence>MRNGGQNQANCKELNGDHFNNQAVTASSRAPRCMVHTRRGNLQERKMLLNFILFHEGGDGDLEEIQEMLGPMLPNAPVLQFLCQGHLEKLLFFSSSYPSSIALHHLMWSLSSNWTFLDFVPELSFLQALLVEAYISVSLVSKGRLLECLLYFGAGP</sequence>
<dbReference type="Proteomes" id="UP001497512">
    <property type="component" value="Chromosome 2"/>
</dbReference>
<accession>A0ABP0U6V5</accession>
<reference evidence="1" key="1">
    <citation type="submission" date="2024-02" db="EMBL/GenBank/DDBJ databases">
        <authorList>
            <consortium name="ELIXIR-Norway"/>
            <consortium name="Elixir Norway"/>
        </authorList>
    </citation>
    <scope>NUCLEOTIDE SEQUENCE</scope>
</reference>
<organism evidence="1 2">
    <name type="scientific">Sphagnum troendelagicum</name>
    <dbReference type="NCBI Taxonomy" id="128251"/>
    <lineage>
        <taxon>Eukaryota</taxon>
        <taxon>Viridiplantae</taxon>
        <taxon>Streptophyta</taxon>
        <taxon>Embryophyta</taxon>
        <taxon>Bryophyta</taxon>
        <taxon>Sphagnophytina</taxon>
        <taxon>Sphagnopsida</taxon>
        <taxon>Sphagnales</taxon>
        <taxon>Sphagnaceae</taxon>
        <taxon>Sphagnum</taxon>
    </lineage>
</organism>
<protein>
    <submittedName>
        <fullName evidence="1">Uncharacterized protein</fullName>
    </submittedName>
</protein>
<evidence type="ECO:0000313" key="2">
    <source>
        <dbReference type="Proteomes" id="UP001497512"/>
    </source>
</evidence>
<proteinExistence type="predicted"/>
<name>A0ABP0U6V5_9BRYO</name>
<keyword evidence="2" id="KW-1185">Reference proteome</keyword>